<dbReference type="EMBL" id="SPHZ02000002">
    <property type="protein sequence ID" value="KAF0930654.1"/>
    <property type="molecule type" value="Genomic_DNA"/>
</dbReference>
<protein>
    <submittedName>
        <fullName evidence="2">Uncharacterized protein</fullName>
    </submittedName>
</protein>
<organism evidence="2 3">
    <name type="scientific">Oryza meyeriana var. granulata</name>
    <dbReference type="NCBI Taxonomy" id="110450"/>
    <lineage>
        <taxon>Eukaryota</taxon>
        <taxon>Viridiplantae</taxon>
        <taxon>Streptophyta</taxon>
        <taxon>Embryophyta</taxon>
        <taxon>Tracheophyta</taxon>
        <taxon>Spermatophyta</taxon>
        <taxon>Magnoliopsida</taxon>
        <taxon>Liliopsida</taxon>
        <taxon>Poales</taxon>
        <taxon>Poaceae</taxon>
        <taxon>BOP clade</taxon>
        <taxon>Oryzoideae</taxon>
        <taxon>Oryzeae</taxon>
        <taxon>Oryzinae</taxon>
        <taxon>Oryza</taxon>
        <taxon>Oryza meyeriana</taxon>
    </lineage>
</organism>
<sequence length="174" mass="19184">MKDDRPATHSSLPLPGLFSASISSVASHGRLPNHVRVLPRRAYTIATRVCVHRPVEVRAVEDEVEDRGVALGEVDTAVACVAVTSTSWSTRHRHRSTRKSRRRPRAAHRPIEEEKDGGAALREVKAVAARVAGEARDEEGRVAVLREVEDAAVREAAEAMAMNRQRSGHGWSRY</sequence>
<evidence type="ECO:0000313" key="3">
    <source>
        <dbReference type="Proteomes" id="UP000479710"/>
    </source>
</evidence>
<reference evidence="2 3" key="1">
    <citation type="submission" date="2019-11" db="EMBL/GenBank/DDBJ databases">
        <title>Whole genome sequence of Oryza granulata.</title>
        <authorList>
            <person name="Li W."/>
        </authorList>
    </citation>
    <scope>NUCLEOTIDE SEQUENCE [LARGE SCALE GENOMIC DNA]</scope>
    <source>
        <strain evidence="3">cv. Menghai</strain>
        <tissue evidence="2">Leaf</tissue>
    </source>
</reference>
<evidence type="ECO:0000256" key="1">
    <source>
        <dbReference type="SAM" id="MobiDB-lite"/>
    </source>
</evidence>
<feature type="region of interest" description="Disordered" evidence="1">
    <location>
        <begin position="89"/>
        <end position="117"/>
    </location>
</feature>
<accession>A0A6G1F197</accession>
<dbReference type="Proteomes" id="UP000479710">
    <property type="component" value="Unassembled WGS sequence"/>
</dbReference>
<comment type="caution">
    <text evidence="2">The sequence shown here is derived from an EMBL/GenBank/DDBJ whole genome shotgun (WGS) entry which is preliminary data.</text>
</comment>
<dbReference type="AlphaFoldDB" id="A0A6G1F197"/>
<proteinExistence type="predicted"/>
<name>A0A6G1F197_9ORYZ</name>
<gene>
    <name evidence="2" type="ORF">E2562_034188</name>
</gene>
<keyword evidence="3" id="KW-1185">Reference proteome</keyword>
<feature type="compositionally biased region" description="Basic residues" evidence="1">
    <location>
        <begin position="90"/>
        <end position="108"/>
    </location>
</feature>
<evidence type="ECO:0000313" key="2">
    <source>
        <dbReference type="EMBL" id="KAF0930654.1"/>
    </source>
</evidence>